<feature type="coiled-coil region" evidence="1">
    <location>
        <begin position="23"/>
        <end position="78"/>
    </location>
</feature>
<comment type="caution">
    <text evidence="2">The sequence shown here is derived from an EMBL/GenBank/DDBJ whole genome shotgun (WGS) entry which is preliminary data.</text>
</comment>
<dbReference type="Pfam" id="PF20186">
    <property type="entry name" value="DUF6549"/>
    <property type="match status" value="1"/>
</dbReference>
<accession>A0A7J4XN40</accession>
<dbReference type="EMBL" id="VWMK01000002">
    <property type="protein sequence ID" value="KAA3769414.1"/>
    <property type="molecule type" value="Genomic_DNA"/>
</dbReference>
<dbReference type="AlphaFoldDB" id="A0A7J4XN40"/>
<evidence type="ECO:0000313" key="3">
    <source>
        <dbReference type="Proteomes" id="UP000422221"/>
    </source>
</evidence>
<proteinExistence type="predicted"/>
<reference evidence="2 3" key="1">
    <citation type="journal article" date="2019" name="Nat. Med.">
        <title>A library of human gut bacterial isolates paired with longitudinal multiomics data enables mechanistic microbiome research.</title>
        <authorList>
            <person name="Poyet M."/>
            <person name="Groussin M."/>
            <person name="Gibbons S.M."/>
            <person name="Avila-Pacheco J."/>
            <person name="Jiang X."/>
            <person name="Kearney S.M."/>
            <person name="Perrotta A.R."/>
            <person name="Berdy B."/>
            <person name="Zhao S."/>
            <person name="Lieberman T.D."/>
            <person name="Swanson P.K."/>
            <person name="Smith M."/>
            <person name="Roesemann S."/>
            <person name="Alexander J.E."/>
            <person name="Rich S.A."/>
            <person name="Livny J."/>
            <person name="Vlamakis H."/>
            <person name="Clish C."/>
            <person name="Bullock K."/>
            <person name="Deik A."/>
            <person name="Scott J."/>
            <person name="Pierce K.A."/>
            <person name="Xavier R.J."/>
            <person name="Alm E.J."/>
        </authorList>
    </citation>
    <scope>NUCLEOTIDE SEQUENCE [LARGE SCALE GENOMIC DNA]</scope>
    <source>
        <strain evidence="2 3">BIOML-A10</strain>
    </source>
</reference>
<name>A0A7J4XN40_9BACE</name>
<dbReference type="Proteomes" id="UP000422221">
    <property type="component" value="Unassembled WGS sequence"/>
</dbReference>
<gene>
    <name evidence="2" type="ORF">F3F73_03050</name>
</gene>
<protein>
    <submittedName>
        <fullName evidence="2">Uncharacterized protein</fullName>
    </submittedName>
</protein>
<organism evidence="2 3">
    <name type="scientific">Bacteroides salyersiae</name>
    <dbReference type="NCBI Taxonomy" id="291644"/>
    <lineage>
        <taxon>Bacteria</taxon>
        <taxon>Pseudomonadati</taxon>
        <taxon>Bacteroidota</taxon>
        <taxon>Bacteroidia</taxon>
        <taxon>Bacteroidales</taxon>
        <taxon>Bacteroidaceae</taxon>
        <taxon>Bacteroides</taxon>
    </lineage>
</organism>
<evidence type="ECO:0000256" key="1">
    <source>
        <dbReference type="SAM" id="Coils"/>
    </source>
</evidence>
<dbReference type="RefSeq" id="WP_130058600.1">
    <property type="nucleotide sequence ID" value="NZ_JADNPJ010000002.1"/>
</dbReference>
<dbReference type="InterPro" id="IPR046679">
    <property type="entry name" value="DUF6549"/>
</dbReference>
<evidence type="ECO:0000313" key="2">
    <source>
        <dbReference type="EMBL" id="KAA3769414.1"/>
    </source>
</evidence>
<keyword evidence="1" id="KW-0175">Coiled coil</keyword>
<sequence length="195" mass="22524">MRKFIVCTYTILIIASVFMIGKVRSLKKERDRLENNQTALLSDVEYYKTESGKNAASVQKLELTKSELEKHCIDLTQTVKDLGIKVKRLQSASTTVTKTEVEIQTVVHDSIVYRDRPVILKTINWKDPWIKLDGILDGEDFSAKIQSIDTLNHIAHRVPKKFLFFRFGTKAVRLEVVNKNPHSQIVYTEYIELKK</sequence>